<organism evidence="6 7">
    <name type="scientific">Dreissena polymorpha</name>
    <name type="common">Zebra mussel</name>
    <name type="synonym">Mytilus polymorpha</name>
    <dbReference type="NCBI Taxonomy" id="45954"/>
    <lineage>
        <taxon>Eukaryota</taxon>
        <taxon>Metazoa</taxon>
        <taxon>Spiralia</taxon>
        <taxon>Lophotrochozoa</taxon>
        <taxon>Mollusca</taxon>
        <taxon>Bivalvia</taxon>
        <taxon>Autobranchia</taxon>
        <taxon>Heteroconchia</taxon>
        <taxon>Euheterodonta</taxon>
        <taxon>Imparidentia</taxon>
        <taxon>Neoheterodontei</taxon>
        <taxon>Myida</taxon>
        <taxon>Dreissenoidea</taxon>
        <taxon>Dreissenidae</taxon>
        <taxon>Dreissena</taxon>
    </lineage>
</organism>
<comment type="catalytic activity">
    <reaction evidence="4">
        <text>GTP + H2O = GDP + phosphate + H(+)</text>
        <dbReference type="Rhea" id="RHEA:19669"/>
        <dbReference type="ChEBI" id="CHEBI:15377"/>
        <dbReference type="ChEBI" id="CHEBI:15378"/>
        <dbReference type="ChEBI" id="CHEBI:37565"/>
        <dbReference type="ChEBI" id="CHEBI:43474"/>
        <dbReference type="ChEBI" id="CHEBI:58189"/>
    </reaction>
    <physiologicalReaction direction="left-to-right" evidence="4">
        <dbReference type="Rhea" id="RHEA:19670"/>
    </physiologicalReaction>
</comment>
<dbReference type="InterPro" id="IPR027417">
    <property type="entry name" value="P-loop_NTPase"/>
</dbReference>
<evidence type="ECO:0000256" key="1">
    <source>
        <dbReference type="ARBA" id="ARBA00007756"/>
    </source>
</evidence>
<dbReference type="Pfam" id="PF04670">
    <property type="entry name" value="Gtr1_RagA"/>
    <property type="match status" value="1"/>
</dbReference>
<gene>
    <name evidence="6" type="ORF">DPMN_182931</name>
</gene>
<evidence type="ECO:0000256" key="4">
    <source>
        <dbReference type="ARBA" id="ARBA00049117"/>
    </source>
</evidence>
<dbReference type="GO" id="GO:0005764">
    <property type="term" value="C:lysosome"/>
    <property type="evidence" value="ECO:0007669"/>
    <property type="project" value="TreeGrafter"/>
</dbReference>
<evidence type="ECO:0000256" key="2">
    <source>
        <dbReference type="ARBA" id="ARBA00022741"/>
    </source>
</evidence>
<evidence type="ECO:0000256" key="3">
    <source>
        <dbReference type="ARBA" id="ARBA00023134"/>
    </source>
</evidence>
<dbReference type="Proteomes" id="UP000828390">
    <property type="component" value="Unassembled WGS sequence"/>
</dbReference>
<name>A0A9D4DHA9_DREPO</name>
<dbReference type="GO" id="GO:0005525">
    <property type="term" value="F:GTP binding"/>
    <property type="evidence" value="ECO:0007669"/>
    <property type="project" value="UniProtKB-UniRule"/>
</dbReference>
<evidence type="ECO:0000313" key="6">
    <source>
        <dbReference type="EMBL" id="KAH3748485.1"/>
    </source>
</evidence>
<keyword evidence="2 5" id="KW-0547">Nucleotide-binding</keyword>
<evidence type="ECO:0000256" key="5">
    <source>
        <dbReference type="RuleBase" id="RU367014"/>
    </source>
</evidence>
<keyword evidence="7" id="KW-1185">Reference proteome</keyword>
<keyword evidence="3 5" id="KW-0342">GTP-binding</keyword>
<dbReference type="GO" id="GO:0003924">
    <property type="term" value="F:GTPase activity"/>
    <property type="evidence" value="ECO:0007669"/>
    <property type="project" value="TreeGrafter"/>
</dbReference>
<sequence length="54" mass="6195">MNPKIKFEVFIHKVDGLSDDHKIDAQRDINQRATEDLADAGLDNVHLRLDFICC</sequence>
<protein>
    <submittedName>
        <fullName evidence="6">Uncharacterized protein</fullName>
    </submittedName>
</protein>
<dbReference type="GO" id="GO:0010507">
    <property type="term" value="P:negative regulation of autophagy"/>
    <property type="evidence" value="ECO:0007669"/>
    <property type="project" value="TreeGrafter"/>
</dbReference>
<dbReference type="GO" id="GO:0005634">
    <property type="term" value="C:nucleus"/>
    <property type="evidence" value="ECO:0007669"/>
    <property type="project" value="TreeGrafter"/>
</dbReference>
<reference evidence="6" key="2">
    <citation type="submission" date="2020-11" db="EMBL/GenBank/DDBJ databases">
        <authorList>
            <person name="McCartney M.A."/>
            <person name="Auch B."/>
            <person name="Kono T."/>
            <person name="Mallez S."/>
            <person name="Becker A."/>
            <person name="Gohl D.M."/>
            <person name="Silverstein K.A.T."/>
            <person name="Koren S."/>
            <person name="Bechman K.B."/>
            <person name="Herman A."/>
            <person name="Abrahante J.E."/>
            <person name="Garbe J."/>
        </authorList>
    </citation>
    <scope>NUCLEOTIDE SEQUENCE</scope>
    <source>
        <strain evidence="6">Duluth1</strain>
        <tissue evidence="6">Whole animal</tissue>
    </source>
</reference>
<dbReference type="GO" id="GO:0009267">
    <property type="term" value="P:cellular response to starvation"/>
    <property type="evidence" value="ECO:0007669"/>
    <property type="project" value="TreeGrafter"/>
</dbReference>
<comment type="similarity">
    <text evidence="1 5">Belongs to the GTR/RAG GTP-binding protein family.</text>
</comment>
<evidence type="ECO:0000313" key="7">
    <source>
        <dbReference type="Proteomes" id="UP000828390"/>
    </source>
</evidence>
<dbReference type="GO" id="GO:1990131">
    <property type="term" value="C:Gtr1-Gtr2 GTPase complex"/>
    <property type="evidence" value="ECO:0007669"/>
    <property type="project" value="TreeGrafter"/>
</dbReference>
<proteinExistence type="inferred from homology"/>
<dbReference type="PANTHER" id="PTHR11259">
    <property type="entry name" value="RAS-RELATED GTP BINDING RAG/GTR YEAST"/>
    <property type="match status" value="1"/>
</dbReference>
<dbReference type="EMBL" id="JAIWYP010000010">
    <property type="protein sequence ID" value="KAH3748485.1"/>
    <property type="molecule type" value="Genomic_DNA"/>
</dbReference>
<dbReference type="Gene3D" id="3.40.50.300">
    <property type="entry name" value="P-loop containing nucleotide triphosphate hydrolases"/>
    <property type="match status" value="1"/>
</dbReference>
<reference evidence="6" key="1">
    <citation type="journal article" date="2019" name="bioRxiv">
        <title>The Genome of the Zebra Mussel, Dreissena polymorpha: A Resource for Invasive Species Research.</title>
        <authorList>
            <person name="McCartney M.A."/>
            <person name="Auch B."/>
            <person name="Kono T."/>
            <person name="Mallez S."/>
            <person name="Zhang Y."/>
            <person name="Obille A."/>
            <person name="Becker A."/>
            <person name="Abrahante J.E."/>
            <person name="Garbe J."/>
            <person name="Badalamenti J.P."/>
            <person name="Herman A."/>
            <person name="Mangelson H."/>
            <person name="Liachko I."/>
            <person name="Sullivan S."/>
            <person name="Sone E.D."/>
            <person name="Koren S."/>
            <person name="Silverstein K.A.T."/>
            <person name="Beckman K.B."/>
            <person name="Gohl D.M."/>
        </authorList>
    </citation>
    <scope>NUCLEOTIDE SEQUENCE</scope>
    <source>
        <strain evidence="6">Duluth1</strain>
        <tissue evidence="6">Whole animal</tissue>
    </source>
</reference>
<dbReference type="GO" id="GO:1904263">
    <property type="term" value="P:positive regulation of TORC1 signaling"/>
    <property type="evidence" value="ECO:0007669"/>
    <property type="project" value="TreeGrafter"/>
</dbReference>
<dbReference type="PANTHER" id="PTHR11259:SF2">
    <property type="entry name" value="GH16429P"/>
    <property type="match status" value="1"/>
</dbReference>
<accession>A0A9D4DHA9</accession>
<dbReference type="InterPro" id="IPR006762">
    <property type="entry name" value="Gtr1_RagA"/>
</dbReference>
<dbReference type="AlphaFoldDB" id="A0A9D4DHA9"/>
<comment type="caution">
    <text evidence="6">The sequence shown here is derived from an EMBL/GenBank/DDBJ whole genome shotgun (WGS) entry which is preliminary data.</text>
</comment>